<evidence type="ECO:0000313" key="2">
    <source>
        <dbReference type="EMBL" id="MCQ4813488.1"/>
    </source>
</evidence>
<proteinExistence type="predicted"/>
<dbReference type="RefSeq" id="WP_256181518.1">
    <property type="nucleotide sequence ID" value="NZ_JANFYT010000005.1"/>
</dbReference>
<accession>A0AAW5K406</accession>
<keyword evidence="3" id="KW-1185">Reference proteome</keyword>
<dbReference type="InterPro" id="IPR025935">
    <property type="entry name" value="AbiH"/>
</dbReference>
<dbReference type="AlphaFoldDB" id="A0AAW5K406"/>
<evidence type="ECO:0000313" key="3">
    <source>
        <dbReference type="Proteomes" id="UP001205919"/>
    </source>
</evidence>
<gene>
    <name evidence="2" type="ORF">NE630_03500</name>
</gene>
<comment type="caution">
    <text evidence="2">The sequence shown here is derived from an EMBL/GenBank/DDBJ whole genome shotgun (WGS) entry which is preliminary data.</text>
</comment>
<dbReference type="Proteomes" id="UP001205919">
    <property type="component" value="Unassembled WGS sequence"/>
</dbReference>
<organism evidence="2 3">
    <name type="scientific">Cloacibacillus evryensis</name>
    <dbReference type="NCBI Taxonomy" id="508460"/>
    <lineage>
        <taxon>Bacteria</taxon>
        <taxon>Thermotogati</taxon>
        <taxon>Synergistota</taxon>
        <taxon>Synergistia</taxon>
        <taxon>Synergistales</taxon>
        <taxon>Synergistaceae</taxon>
        <taxon>Cloacibacillus</taxon>
    </lineage>
</organism>
<dbReference type="Pfam" id="PF13451">
    <property type="entry name" value="zf_Tbcl"/>
    <property type="match status" value="1"/>
</dbReference>
<dbReference type="EMBL" id="JANFYT010000005">
    <property type="protein sequence ID" value="MCQ4813488.1"/>
    <property type="molecule type" value="Genomic_DNA"/>
</dbReference>
<dbReference type="Pfam" id="PF14253">
    <property type="entry name" value="AbiH"/>
    <property type="match status" value="1"/>
</dbReference>
<protein>
    <submittedName>
        <fullName evidence="2">AbiH family protein</fullName>
    </submittedName>
</protein>
<sequence>MEERKAICRTCEKEFILSVEEQKKFQNLGYALPTHCKNCRIKRKKDKKCQDIKNEKVIADEYRKKEDKKISDILSNPKIPIICRNSVYGTPTTLYIIGNGFDIMHGVNSSYYAFRDFIGKHNVLKEQLETWNIDEDLWANFEESLAHMNDSAMLDNALDMKNVYGVLDESDDDFSAADFFAATEFAVQPLMDIAYNLPRKFRNWVKTLKLESLYLMGEKAMPLRTIINNDAMFLSFNYTEFLETLYGVKRERIKYIHGMRKIPNFELILGHSNGAEDDYIQEYAEPRYRNQTDHDFYEVVSQRVAEYYDSTEKKSSEIIKRNQDYFDRLQSVEQIITIGHSLSKVDYPYLQEIVSRTNNPYWHVCWYSSADYTRIIDFAQKFKVGRIDTFR</sequence>
<evidence type="ECO:0000259" key="1">
    <source>
        <dbReference type="Pfam" id="PF13451"/>
    </source>
</evidence>
<reference evidence="2 3" key="1">
    <citation type="submission" date="2022-06" db="EMBL/GenBank/DDBJ databases">
        <title>Isolation of gut microbiota from human fecal samples.</title>
        <authorList>
            <person name="Pamer E.G."/>
            <person name="Barat B."/>
            <person name="Waligurski E."/>
            <person name="Medina S."/>
            <person name="Paddock L."/>
            <person name="Mostad J."/>
        </authorList>
    </citation>
    <scope>NUCLEOTIDE SEQUENCE [LARGE SCALE GENOMIC DNA]</scope>
    <source>
        <strain evidence="2 3">DFI.9.90</strain>
    </source>
</reference>
<feature type="domain" description="Probable zinc-binding" evidence="1">
    <location>
        <begin position="5"/>
        <end position="47"/>
    </location>
</feature>
<name>A0AAW5K406_9BACT</name>
<dbReference type="InterPro" id="IPR025306">
    <property type="entry name" value="Zn-bnd_dom_prob"/>
</dbReference>